<proteinExistence type="predicted"/>
<dbReference type="Proteomes" id="UP001065298">
    <property type="component" value="Chromosome 8"/>
</dbReference>
<accession>A0ACC0QM24</accession>
<organism evidence="1 2">
    <name type="scientific">Fusarium keratoplasticum</name>
    <dbReference type="NCBI Taxonomy" id="1328300"/>
    <lineage>
        <taxon>Eukaryota</taxon>
        <taxon>Fungi</taxon>
        <taxon>Dikarya</taxon>
        <taxon>Ascomycota</taxon>
        <taxon>Pezizomycotina</taxon>
        <taxon>Sordariomycetes</taxon>
        <taxon>Hypocreomycetidae</taxon>
        <taxon>Hypocreales</taxon>
        <taxon>Nectriaceae</taxon>
        <taxon>Fusarium</taxon>
        <taxon>Fusarium solani species complex</taxon>
    </lineage>
</organism>
<protein>
    <submittedName>
        <fullName evidence="1">Uncharacterized protein</fullName>
    </submittedName>
</protein>
<name>A0ACC0QM24_9HYPO</name>
<evidence type="ECO:0000313" key="2">
    <source>
        <dbReference type="Proteomes" id="UP001065298"/>
    </source>
</evidence>
<evidence type="ECO:0000313" key="1">
    <source>
        <dbReference type="EMBL" id="KAI8660062.1"/>
    </source>
</evidence>
<gene>
    <name evidence="1" type="ORF">NCS57_00982600</name>
</gene>
<keyword evidence="2" id="KW-1185">Reference proteome</keyword>
<sequence length="484" mass="53825">MERVADDRRQRHRRHSKARRRETPGSRDDRILRALEPLSWLRRSERALLHHFVTEASCIVISSQHGQRLFCNTIVPLALQTPSLLYATLAYSAAQQAGLQRNAATLDMSISRYVGMSLSAFQNELPRRACSNKASLLAASLMLCLVSVSSGDVQPRSWRVHAEGAKALLASIHASSLGISSELEAIITFLSRWYLSLESLTAITTSGLVTGQCVTQDATLGTISEPGQLALDVCDDYFGFPTRLALLFREIGASAWERRQQLSVIPRQATSFLTQTDFDLVADDFHKKLTEIYHEVVCSPVGLNFYPGVREALSESEVRDFTASTEAYLSMARILVERRVRGVPSNSEVVQASVHAIVRVASSITPSPGASPATAMTPPLFAAGCEAVDATDRRAVRDTFLTFLSVVKSQNMEQALRILESMWQSEEHGVPDWWSYQGENPYFSFRARTYWPARIKKLGFSSILSSAAGTNSWKIYLFDPTRRE</sequence>
<dbReference type="EMBL" id="CM046510">
    <property type="protein sequence ID" value="KAI8660062.1"/>
    <property type="molecule type" value="Genomic_DNA"/>
</dbReference>
<comment type="caution">
    <text evidence="1">The sequence shown here is derived from an EMBL/GenBank/DDBJ whole genome shotgun (WGS) entry which is preliminary data.</text>
</comment>
<reference evidence="1" key="1">
    <citation type="submission" date="2022-06" db="EMBL/GenBank/DDBJ databases">
        <title>Fusarium solani species complex genomes reveal bases of compartmentalisation and animal pathogenesis.</title>
        <authorList>
            <person name="Tsai I.J."/>
        </authorList>
    </citation>
    <scope>NUCLEOTIDE SEQUENCE</scope>
    <source>
        <strain evidence="1">Fu6.1</strain>
    </source>
</reference>